<feature type="non-terminal residue" evidence="2">
    <location>
        <position position="1"/>
    </location>
</feature>
<evidence type="ECO:0000313" key="3">
    <source>
        <dbReference type="Proteomes" id="UP001328107"/>
    </source>
</evidence>
<name>A0AAN5IA79_9BILA</name>
<reference evidence="3" key="1">
    <citation type="submission" date="2022-10" db="EMBL/GenBank/DDBJ databases">
        <title>Genome assembly of Pristionchus species.</title>
        <authorList>
            <person name="Yoshida K."/>
            <person name="Sommer R.J."/>
        </authorList>
    </citation>
    <scope>NUCLEOTIDE SEQUENCE [LARGE SCALE GENOMIC DNA]</scope>
    <source>
        <strain evidence="3">RS5460</strain>
    </source>
</reference>
<dbReference type="AlphaFoldDB" id="A0AAN5IA79"/>
<comment type="caution">
    <text evidence="2">The sequence shown here is derived from an EMBL/GenBank/DDBJ whole genome shotgun (WGS) entry which is preliminary data.</text>
</comment>
<gene>
    <name evidence="2" type="ORF">PMAYCL1PPCAC_28663</name>
</gene>
<protein>
    <submittedName>
        <fullName evidence="2">Uncharacterized protein</fullName>
    </submittedName>
</protein>
<feature type="transmembrane region" description="Helical" evidence="1">
    <location>
        <begin position="30"/>
        <end position="51"/>
    </location>
</feature>
<keyword evidence="1" id="KW-1133">Transmembrane helix</keyword>
<organism evidence="2 3">
    <name type="scientific">Pristionchus mayeri</name>
    <dbReference type="NCBI Taxonomy" id="1317129"/>
    <lineage>
        <taxon>Eukaryota</taxon>
        <taxon>Metazoa</taxon>
        <taxon>Ecdysozoa</taxon>
        <taxon>Nematoda</taxon>
        <taxon>Chromadorea</taxon>
        <taxon>Rhabditida</taxon>
        <taxon>Rhabditina</taxon>
        <taxon>Diplogasteromorpha</taxon>
        <taxon>Diplogasteroidea</taxon>
        <taxon>Neodiplogasteridae</taxon>
        <taxon>Pristionchus</taxon>
    </lineage>
</organism>
<keyword evidence="1" id="KW-0472">Membrane</keyword>
<proteinExistence type="predicted"/>
<evidence type="ECO:0000313" key="2">
    <source>
        <dbReference type="EMBL" id="GMR58468.1"/>
    </source>
</evidence>
<feature type="non-terminal residue" evidence="2">
    <location>
        <position position="196"/>
    </location>
</feature>
<dbReference type="EMBL" id="BTRK01000006">
    <property type="protein sequence ID" value="GMR58468.1"/>
    <property type="molecule type" value="Genomic_DNA"/>
</dbReference>
<keyword evidence="1" id="KW-0812">Transmembrane</keyword>
<sequence length="196" mass="22215">PLLLSSSLPPLYWTTRSSPLSDSMPRPPHWALRCLSFLVVALLLAPIASSWNPKGMEPQCKDKYMACFVNLKCSSSSSPTEKILEYDVDEHNIVGLCDVHLDIKPYSQNKALIRLKTKSDSIKAVYKDKTEIFGCEEFKNDKGERNVQILPKDSEIQLLNSEVFWSPQKTASGFACEFYWKIDPLFKSNDVDIIHG</sequence>
<evidence type="ECO:0000256" key="1">
    <source>
        <dbReference type="SAM" id="Phobius"/>
    </source>
</evidence>
<keyword evidence="3" id="KW-1185">Reference proteome</keyword>
<dbReference type="Proteomes" id="UP001328107">
    <property type="component" value="Unassembled WGS sequence"/>
</dbReference>
<accession>A0AAN5IA79</accession>